<sequence length="224" mass="24171">MTRSDGVRDLLGLWPLFGIRLTTPDLELRPVTEGDLVDLASKLSDDLEQDPSATRYAGLGDQANRRVVVAQEYWRAMGTWTPARWALPFVVVDRGGDLLGMQWLEGPDFGADRVVDSASWLDPGARGRGLGTQMRAAILELAFSHLGAAAAVSSAVLDNAGSLGVSRSLGYRDTHTSVLEHSGETLQHLRLERGEWLRSGRGSAVQVTGIKAALPLFGLGDEHD</sequence>
<dbReference type="Gene3D" id="3.40.630.30">
    <property type="match status" value="1"/>
</dbReference>
<accession>A0ABT5GG21</accession>
<gene>
    <name evidence="2" type="ORF">OO014_08070</name>
</gene>
<dbReference type="EMBL" id="JAPFQL010000028">
    <property type="protein sequence ID" value="MDC5697213.1"/>
    <property type="molecule type" value="Genomic_DNA"/>
</dbReference>
<dbReference type="RefSeq" id="WP_272461790.1">
    <property type="nucleotide sequence ID" value="NZ_JAPFQL010000028.1"/>
</dbReference>
<dbReference type="InterPro" id="IPR016181">
    <property type="entry name" value="Acyl_CoA_acyltransferase"/>
</dbReference>
<evidence type="ECO:0000313" key="3">
    <source>
        <dbReference type="Proteomes" id="UP001150259"/>
    </source>
</evidence>
<evidence type="ECO:0000259" key="1">
    <source>
        <dbReference type="PROSITE" id="PS51186"/>
    </source>
</evidence>
<organism evidence="2 3">
    <name type="scientific">Intrasporangium calvum</name>
    <dbReference type="NCBI Taxonomy" id="53358"/>
    <lineage>
        <taxon>Bacteria</taxon>
        <taxon>Bacillati</taxon>
        <taxon>Actinomycetota</taxon>
        <taxon>Actinomycetes</taxon>
        <taxon>Micrococcales</taxon>
        <taxon>Intrasporangiaceae</taxon>
        <taxon>Intrasporangium</taxon>
    </lineage>
</organism>
<keyword evidence="3" id="KW-1185">Reference proteome</keyword>
<name>A0ABT5GG21_9MICO</name>
<comment type="caution">
    <text evidence="2">The sequence shown here is derived from an EMBL/GenBank/DDBJ whole genome shotgun (WGS) entry which is preliminary data.</text>
</comment>
<evidence type="ECO:0000313" key="2">
    <source>
        <dbReference type="EMBL" id="MDC5697213.1"/>
    </source>
</evidence>
<dbReference type="InterPro" id="IPR000182">
    <property type="entry name" value="GNAT_dom"/>
</dbReference>
<dbReference type="SUPFAM" id="SSF55729">
    <property type="entry name" value="Acyl-CoA N-acyltransferases (Nat)"/>
    <property type="match status" value="1"/>
</dbReference>
<dbReference type="Proteomes" id="UP001150259">
    <property type="component" value="Unassembled WGS sequence"/>
</dbReference>
<dbReference type="PROSITE" id="PS51186">
    <property type="entry name" value="GNAT"/>
    <property type="match status" value="1"/>
</dbReference>
<feature type="domain" description="N-acetyltransferase" evidence="1">
    <location>
        <begin position="26"/>
        <end position="192"/>
    </location>
</feature>
<dbReference type="Pfam" id="PF13302">
    <property type="entry name" value="Acetyltransf_3"/>
    <property type="match status" value="1"/>
</dbReference>
<reference evidence="2 3" key="1">
    <citation type="submission" date="2022-11" db="EMBL/GenBank/DDBJ databases">
        <title>Anaerobic phenanthrene biodegradation by a DNRA strain PheN6.</title>
        <authorList>
            <person name="Zhang Z."/>
        </authorList>
    </citation>
    <scope>NUCLEOTIDE SEQUENCE [LARGE SCALE GENOMIC DNA]</scope>
    <source>
        <strain evidence="2 3">PheN6</strain>
    </source>
</reference>
<protein>
    <submittedName>
        <fullName evidence="2">GNAT family N-acetyltransferase</fullName>
    </submittedName>
</protein>
<proteinExistence type="predicted"/>